<organism evidence="3 4">
    <name type="scientific">Aequorivita antarctica</name>
    <dbReference type="NCBI Taxonomy" id="153266"/>
    <lineage>
        <taxon>Bacteria</taxon>
        <taxon>Pseudomonadati</taxon>
        <taxon>Bacteroidota</taxon>
        <taxon>Flavobacteriia</taxon>
        <taxon>Flavobacteriales</taxon>
        <taxon>Flavobacteriaceae</taxon>
        <taxon>Aequorivita</taxon>
    </lineage>
</organism>
<feature type="transmembrane region" description="Helical" evidence="2">
    <location>
        <begin position="131"/>
        <end position="154"/>
    </location>
</feature>
<keyword evidence="2" id="KW-0812">Transmembrane</keyword>
<feature type="transmembrane region" description="Helical" evidence="2">
    <location>
        <begin position="31"/>
        <end position="59"/>
    </location>
</feature>
<proteinExistence type="predicted"/>
<protein>
    <submittedName>
        <fullName evidence="3">Uncharacterized protein</fullName>
    </submittedName>
</protein>
<dbReference type="Proteomes" id="UP000321497">
    <property type="component" value="Unassembled WGS sequence"/>
</dbReference>
<dbReference type="RefSeq" id="WP_146848189.1">
    <property type="nucleotide sequence ID" value="NZ_VORT01000026.1"/>
</dbReference>
<evidence type="ECO:0000256" key="1">
    <source>
        <dbReference type="SAM" id="Coils"/>
    </source>
</evidence>
<name>A0A5C6YV94_9FLAO</name>
<evidence type="ECO:0000256" key="2">
    <source>
        <dbReference type="SAM" id="Phobius"/>
    </source>
</evidence>
<dbReference type="AlphaFoldDB" id="A0A5C6YV94"/>
<keyword evidence="2" id="KW-0472">Membrane</keyword>
<accession>A0A5C6YV94</accession>
<feature type="transmembrane region" description="Helical" evidence="2">
    <location>
        <begin position="166"/>
        <end position="185"/>
    </location>
</feature>
<sequence length="248" mass="28931">MAVFLYQIGIFLAIIIASSFGKKARNTAVILISIFTLLQVFMSWLLLLQFVTIFIAYIISNSFADKKTTNKIVSKSPNKKISDFRDRNQELEYAQLDRLHTANILTSIKAPSKPVEPTNPDKYKPNFSSRITIIVILLVLTILLSYILPFVLLVDWIKKSSNLSDFYFFAICGALITLIQIKYHYDDNNEFKIKQEKYKVYLEKYNEKLKKYKSDLTDFENKYKSLSQIEMENARFERKMSELKGHTE</sequence>
<comment type="caution">
    <text evidence="3">The sequence shown here is derived from an EMBL/GenBank/DDBJ whole genome shotgun (WGS) entry which is preliminary data.</text>
</comment>
<gene>
    <name evidence="3" type="ORF">ESU54_17460</name>
</gene>
<dbReference type="EMBL" id="VORT01000026">
    <property type="protein sequence ID" value="TXD71262.1"/>
    <property type="molecule type" value="Genomic_DNA"/>
</dbReference>
<keyword evidence="1" id="KW-0175">Coiled coil</keyword>
<evidence type="ECO:0000313" key="4">
    <source>
        <dbReference type="Proteomes" id="UP000321497"/>
    </source>
</evidence>
<keyword evidence="4" id="KW-1185">Reference proteome</keyword>
<reference evidence="3 4" key="1">
    <citation type="submission" date="2019-08" db="EMBL/GenBank/DDBJ databases">
        <title>Genome of Aequorivita antarctica SW49 (type strain).</title>
        <authorList>
            <person name="Bowman J.P."/>
        </authorList>
    </citation>
    <scope>NUCLEOTIDE SEQUENCE [LARGE SCALE GENOMIC DNA]</scope>
    <source>
        <strain evidence="3 4">SW49</strain>
    </source>
</reference>
<keyword evidence="2" id="KW-1133">Transmembrane helix</keyword>
<evidence type="ECO:0000313" key="3">
    <source>
        <dbReference type="EMBL" id="TXD71262.1"/>
    </source>
</evidence>
<feature type="coiled-coil region" evidence="1">
    <location>
        <begin position="202"/>
        <end position="246"/>
    </location>
</feature>